<dbReference type="InterPro" id="IPR005467">
    <property type="entry name" value="His_kinase_dom"/>
</dbReference>
<dbReference type="InterPro" id="IPR011006">
    <property type="entry name" value="CheY-like_superfamily"/>
</dbReference>
<evidence type="ECO:0000256" key="5">
    <source>
        <dbReference type="SAM" id="Coils"/>
    </source>
</evidence>
<feature type="coiled-coil region" evidence="5">
    <location>
        <begin position="151"/>
        <end position="178"/>
    </location>
</feature>
<keyword evidence="3 4" id="KW-0597">Phosphoprotein</keyword>
<evidence type="ECO:0000256" key="4">
    <source>
        <dbReference type="PROSITE-ProRule" id="PRU00169"/>
    </source>
</evidence>
<dbReference type="InterPro" id="IPR004358">
    <property type="entry name" value="Sig_transdc_His_kin-like_C"/>
</dbReference>
<dbReference type="SUPFAM" id="SSF52172">
    <property type="entry name" value="CheY-like"/>
    <property type="match status" value="1"/>
</dbReference>
<dbReference type="InterPro" id="IPR001789">
    <property type="entry name" value="Sig_transdc_resp-reg_receiver"/>
</dbReference>
<dbReference type="EC" id="2.7.13.3" evidence="2"/>
<feature type="domain" description="Response regulatory" evidence="7">
    <location>
        <begin position="445"/>
        <end position="557"/>
    </location>
</feature>
<feature type="modified residue" description="4-aspartylphosphate" evidence="4">
    <location>
        <position position="494"/>
    </location>
</feature>
<dbReference type="Pfam" id="PF00072">
    <property type="entry name" value="Response_reg"/>
    <property type="match status" value="1"/>
</dbReference>
<reference evidence="8" key="1">
    <citation type="submission" date="2016-01" db="EMBL/GenBank/DDBJ databases">
        <authorList>
            <person name="Peeters C."/>
        </authorList>
    </citation>
    <scope>NUCLEOTIDE SEQUENCE [LARGE SCALE GENOMIC DNA]</scope>
    <source>
        <strain evidence="8">LMG 22940</strain>
    </source>
</reference>
<evidence type="ECO:0000259" key="7">
    <source>
        <dbReference type="PROSITE" id="PS50110"/>
    </source>
</evidence>
<dbReference type="EMBL" id="FCON02000028">
    <property type="protein sequence ID" value="SAL59638.1"/>
    <property type="molecule type" value="Genomic_DNA"/>
</dbReference>
<proteinExistence type="predicted"/>
<organism evidence="8 9">
    <name type="scientific">Caballeronia choica</name>
    <dbReference type="NCBI Taxonomy" id="326476"/>
    <lineage>
        <taxon>Bacteria</taxon>
        <taxon>Pseudomonadati</taxon>
        <taxon>Pseudomonadota</taxon>
        <taxon>Betaproteobacteria</taxon>
        <taxon>Burkholderiales</taxon>
        <taxon>Burkholderiaceae</taxon>
        <taxon>Caballeronia</taxon>
    </lineage>
</organism>
<dbReference type="Gene3D" id="3.30.565.10">
    <property type="entry name" value="Histidine kinase-like ATPase, C-terminal domain"/>
    <property type="match status" value="1"/>
</dbReference>
<dbReference type="InterPro" id="IPR036890">
    <property type="entry name" value="HATPase_C_sf"/>
</dbReference>
<keyword evidence="9" id="KW-1185">Reference proteome</keyword>
<evidence type="ECO:0000256" key="3">
    <source>
        <dbReference type="ARBA" id="ARBA00022553"/>
    </source>
</evidence>
<dbReference type="PANTHER" id="PTHR43065">
    <property type="entry name" value="SENSOR HISTIDINE KINASE"/>
    <property type="match status" value="1"/>
</dbReference>
<comment type="catalytic activity">
    <reaction evidence="1">
        <text>ATP + protein L-histidine = ADP + protein N-phospho-L-histidine.</text>
        <dbReference type="EC" id="2.7.13.3"/>
    </reaction>
</comment>
<dbReference type="Gene3D" id="1.10.287.130">
    <property type="match status" value="1"/>
</dbReference>
<evidence type="ECO:0000256" key="2">
    <source>
        <dbReference type="ARBA" id="ARBA00012438"/>
    </source>
</evidence>
<gene>
    <name evidence="8" type="ORF">AWB68_03000</name>
</gene>
<keyword evidence="5" id="KW-0175">Coiled coil</keyword>
<dbReference type="Proteomes" id="UP000054770">
    <property type="component" value="Unassembled WGS sequence"/>
</dbReference>
<dbReference type="CDD" id="cd00156">
    <property type="entry name" value="REC"/>
    <property type="match status" value="1"/>
</dbReference>
<dbReference type="PRINTS" id="PR00344">
    <property type="entry name" value="BCTRLSENSOR"/>
</dbReference>
<dbReference type="InterPro" id="IPR003661">
    <property type="entry name" value="HisK_dim/P_dom"/>
</dbReference>
<dbReference type="OrthoDB" id="5389366at2"/>
<dbReference type="SMART" id="SM00448">
    <property type="entry name" value="REC"/>
    <property type="match status" value="1"/>
</dbReference>
<dbReference type="SMART" id="SM00387">
    <property type="entry name" value="HATPase_c"/>
    <property type="match status" value="1"/>
</dbReference>
<sequence>MEHRVLILAPFGRDADVIADVLAADGRQCLACLDSQVLATELAKGAGTAIVTEEALLTDDAVNLFAWLRQQPVWSDFQITLLAGKRVERRSARSIQVLEELGNVVVLERPLNSETLRRAVASSLRARARQYDSRGHLAESHQHLVERTKAQEALERLNDSLESRIAERTEELASANNRLMREIHERAKVQAVLVQSQKMEALGQLTGGIAHDFNNLLNVIMANAELIARISGDERIRSMAATTKRATERGAKLTGQLLTFSRTSNLNLRSINVITLLQGMHDIISISLGSSIKYTTVFEGDELWTRADANQLELAVLNLAINARDAMPSGGRLTIRAGARLAPDETFTSDRYVVVEVCDSGSGIPASVIARVFDPFFTTKPVGKGTGLGLSQVYGIARQAGGTARIESEQGKGTTVELWLPLGAKDMSEMKAAADPERSAAGVKRILVVEDDEDVRTMLVECLKTLGYIATEAPDGPSGLGRLAHDDPDLLMVDFAMPGMNGMEVIAQARKLRADLPVILATGYADVDISKLAEKGFTILRKPFQLDDLARAVRLGLSN</sequence>
<evidence type="ECO:0000256" key="1">
    <source>
        <dbReference type="ARBA" id="ARBA00000085"/>
    </source>
</evidence>
<dbReference type="InterPro" id="IPR003594">
    <property type="entry name" value="HATPase_dom"/>
</dbReference>
<dbReference type="RefSeq" id="WP_087645129.1">
    <property type="nucleotide sequence ID" value="NZ_FCON02000028.1"/>
</dbReference>
<dbReference type="Gene3D" id="3.40.50.2300">
    <property type="match status" value="1"/>
</dbReference>
<feature type="domain" description="Histidine kinase" evidence="6">
    <location>
        <begin position="208"/>
        <end position="424"/>
    </location>
</feature>
<evidence type="ECO:0000259" key="6">
    <source>
        <dbReference type="PROSITE" id="PS50109"/>
    </source>
</evidence>
<keyword evidence="8" id="KW-0418">Kinase</keyword>
<keyword evidence="8" id="KW-0808">Transferase</keyword>
<protein>
    <recommendedName>
        <fullName evidence="2">histidine kinase</fullName>
        <ecNumber evidence="2">2.7.13.3</ecNumber>
    </recommendedName>
</protein>
<dbReference type="SUPFAM" id="SSF55874">
    <property type="entry name" value="ATPase domain of HSP90 chaperone/DNA topoisomerase II/histidine kinase"/>
    <property type="match status" value="1"/>
</dbReference>
<dbReference type="PANTHER" id="PTHR43065:SF42">
    <property type="entry name" value="TWO-COMPONENT SENSOR PPRA"/>
    <property type="match status" value="1"/>
</dbReference>
<dbReference type="PROSITE" id="PS50109">
    <property type="entry name" value="HIS_KIN"/>
    <property type="match status" value="1"/>
</dbReference>
<dbReference type="SMART" id="SM00388">
    <property type="entry name" value="HisKA"/>
    <property type="match status" value="1"/>
</dbReference>
<accession>A0A158ISU6</accession>
<evidence type="ECO:0000313" key="9">
    <source>
        <dbReference type="Proteomes" id="UP000054770"/>
    </source>
</evidence>
<dbReference type="InterPro" id="IPR036097">
    <property type="entry name" value="HisK_dim/P_sf"/>
</dbReference>
<dbReference type="GO" id="GO:0000155">
    <property type="term" value="F:phosphorelay sensor kinase activity"/>
    <property type="evidence" value="ECO:0007669"/>
    <property type="project" value="InterPro"/>
</dbReference>
<name>A0A158ISU6_9BURK</name>
<dbReference type="Pfam" id="PF00512">
    <property type="entry name" value="HisKA"/>
    <property type="match status" value="1"/>
</dbReference>
<dbReference type="PROSITE" id="PS50110">
    <property type="entry name" value="RESPONSE_REGULATORY"/>
    <property type="match status" value="1"/>
</dbReference>
<dbReference type="AlphaFoldDB" id="A0A158ISU6"/>
<evidence type="ECO:0000313" key="8">
    <source>
        <dbReference type="EMBL" id="SAL59638.1"/>
    </source>
</evidence>
<dbReference type="Pfam" id="PF02518">
    <property type="entry name" value="HATPase_c"/>
    <property type="match status" value="1"/>
</dbReference>
<comment type="caution">
    <text evidence="8">The sequence shown here is derived from an EMBL/GenBank/DDBJ whole genome shotgun (WGS) entry which is preliminary data.</text>
</comment>
<dbReference type="SUPFAM" id="SSF47384">
    <property type="entry name" value="Homodimeric domain of signal transducing histidine kinase"/>
    <property type="match status" value="1"/>
</dbReference>
<dbReference type="CDD" id="cd00082">
    <property type="entry name" value="HisKA"/>
    <property type="match status" value="1"/>
</dbReference>